<sequence length="42" mass="5118">MHFIKLIQHKILWNKISKRFRYTASFSKCSIKNNYESEQTVV</sequence>
<dbReference type="HOGENOM" id="CLU_3246386_0_0_9"/>
<name>G9YF62_9FIRM</name>
<accession>G9YF62</accession>
<organism evidence="1 2">
    <name type="scientific">Anaeroglobus geminatus F0357</name>
    <dbReference type="NCBI Taxonomy" id="861450"/>
    <lineage>
        <taxon>Bacteria</taxon>
        <taxon>Bacillati</taxon>
        <taxon>Bacillota</taxon>
        <taxon>Negativicutes</taxon>
        <taxon>Veillonellales</taxon>
        <taxon>Veillonellaceae</taxon>
        <taxon>Anaeroglobus</taxon>
    </lineage>
</organism>
<comment type="caution">
    <text evidence="1">The sequence shown here is derived from an EMBL/GenBank/DDBJ whole genome shotgun (WGS) entry which is preliminary data.</text>
</comment>
<protein>
    <submittedName>
        <fullName evidence="1">Uncharacterized protein</fullName>
    </submittedName>
</protein>
<proteinExistence type="predicted"/>
<evidence type="ECO:0000313" key="2">
    <source>
        <dbReference type="Proteomes" id="UP000005481"/>
    </source>
</evidence>
<reference evidence="1 2" key="1">
    <citation type="submission" date="2011-08" db="EMBL/GenBank/DDBJ databases">
        <authorList>
            <person name="Weinstock G."/>
            <person name="Sodergren E."/>
            <person name="Clifton S."/>
            <person name="Fulton L."/>
            <person name="Fulton B."/>
            <person name="Courtney L."/>
            <person name="Fronick C."/>
            <person name="Harrison M."/>
            <person name="Strong C."/>
            <person name="Farmer C."/>
            <person name="Delahaunty K."/>
            <person name="Markovic C."/>
            <person name="Hall O."/>
            <person name="Minx P."/>
            <person name="Tomlinson C."/>
            <person name="Mitreva M."/>
            <person name="Hou S."/>
            <person name="Chen J."/>
            <person name="Wollam A."/>
            <person name="Pepin K.H."/>
            <person name="Johnson M."/>
            <person name="Bhonagiri V."/>
            <person name="Zhang X."/>
            <person name="Suruliraj S."/>
            <person name="Warren W."/>
            <person name="Chinwalla A."/>
            <person name="Mardis E.R."/>
            <person name="Wilson R.K."/>
        </authorList>
    </citation>
    <scope>NUCLEOTIDE SEQUENCE [LARGE SCALE GENOMIC DNA]</scope>
    <source>
        <strain evidence="1 2">F0357</strain>
    </source>
</reference>
<dbReference type="STRING" id="861450.HMPREF0080_00272"/>
<dbReference type="AlphaFoldDB" id="G9YF62"/>
<dbReference type="Proteomes" id="UP000005481">
    <property type="component" value="Unassembled WGS sequence"/>
</dbReference>
<gene>
    <name evidence="1" type="ORF">HMPREF0080_00272</name>
</gene>
<evidence type="ECO:0000313" key="1">
    <source>
        <dbReference type="EMBL" id="EHM43397.1"/>
    </source>
</evidence>
<keyword evidence="2" id="KW-1185">Reference proteome</keyword>
<dbReference type="EMBL" id="AGCJ01000009">
    <property type="protein sequence ID" value="EHM43397.1"/>
    <property type="molecule type" value="Genomic_DNA"/>
</dbReference>